<sequence>MADVHVVLTGARRCEQQLAGHDGILQGEIVVDNKAVQVIAKPLHAREAAFYAHLTGPSPPADLARFVPDCFAAGPVTVAMASGETTTTELLVVADLRGELGGRYALADCKLGFREAAPLAVTSAEKTAIQTAKALGTTSATLGVRLLGLHAPRLDGSWVTRDKAYGRSLDSPASLSAALAGDLLGSASAGQLKQIRSRIGDLRDALASTHSVKLFSASILIGYAPGGCADDVTVALVDFANSLCGVTADDSSLGVDHDSVDALGAVLDTIDAARHGYTIGRAPVDADAAALAALVNDVYVVAERGLWQQGFQRTTAVEIEGLIRGDKPETQVLMAVGNASARPILGIIAVSRVDYDGDRVGEFGMLAVAPAARSAGLGRALIDAAEAHAAATWGVSTMMLELLTPRNFVMPDKVKLTKWYTALGYTPCAPMPFEDKLPQLVPFLDTEVDFTVFLKQLSGET</sequence>
<dbReference type="InterPro" id="IPR038286">
    <property type="entry name" value="IPK_sf"/>
</dbReference>
<dbReference type="Pfam" id="PF13508">
    <property type="entry name" value="Acetyltransf_7"/>
    <property type="match status" value="1"/>
</dbReference>
<name>A0A0L0DTM3_THETB</name>
<dbReference type="Proteomes" id="UP000054408">
    <property type="component" value="Unassembled WGS sequence"/>
</dbReference>
<dbReference type="PANTHER" id="PTHR12400">
    <property type="entry name" value="INOSITOL POLYPHOSPHATE KINASE"/>
    <property type="match status" value="1"/>
</dbReference>
<dbReference type="GeneID" id="25561418"/>
<dbReference type="Gene3D" id="3.30.470.160">
    <property type="entry name" value="Inositol polyphosphate kinase"/>
    <property type="match status" value="1"/>
</dbReference>
<dbReference type="GO" id="GO:0016301">
    <property type="term" value="F:kinase activity"/>
    <property type="evidence" value="ECO:0007669"/>
    <property type="project" value="UniProtKB-KW"/>
</dbReference>
<dbReference type="EC" id="2.7.-.-" evidence="4"/>
<dbReference type="STRING" id="461836.A0A0L0DTM3"/>
<dbReference type="GO" id="GO:0032958">
    <property type="term" value="P:inositol phosphate biosynthetic process"/>
    <property type="evidence" value="ECO:0007669"/>
    <property type="project" value="InterPro"/>
</dbReference>
<dbReference type="Pfam" id="PF03770">
    <property type="entry name" value="IPK"/>
    <property type="match status" value="1"/>
</dbReference>
<organism evidence="6 7">
    <name type="scientific">Thecamonas trahens ATCC 50062</name>
    <dbReference type="NCBI Taxonomy" id="461836"/>
    <lineage>
        <taxon>Eukaryota</taxon>
        <taxon>Apusozoa</taxon>
        <taxon>Apusomonadida</taxon>
        <taxon>Apusomonadidae</taxon>
        <taxon>Thecamonas</taxon>
    </lineage>
</organism>
<evidence type="ECO:0000256" key="2">
    <source>
        <dbReference type="ARBA" id="ARBA00022679"/>
    </source>
</evidence>
<comment type="similarity">
    <text evidence="1 4">Belongs to the inositol phosphokinase (IPK) family.</text>
</comment>
<protein>
    <recommendedName>
        <fullName evidence="4">Kinase</fullName>
        <ecNumber evidence="4">2.7.-.-</ecNumber>
    </recommendedName>
</protein>
<keyword evidence="7" id="KW-1185">Reference proteome</keyword>
<feature type="domain" description="N-acetyltransferase" evidence="5">
    <location>
        <begin position="344"/>
        <end position="426"/>
    </location>
</feature>
<evidence type="ECO:0000313" key="6">
    <source>
        <dbReference type="EMBL" id="KNC54823.1"/>
    </source>
</evidence>
<accession>A0A0L0DTM3</accession>
<evidence type="ECO:0000313" key="7">
    <source>
        <dbReference type="Proteomes" id="UP000054408"/>
    </source>
</evidence>
<dbReference type="InterPro" id="IPR005522">
    <property type="entry name" value="IPK"/>
</dbReference>
<dbReference type="eggNOG" id="KOG1620">
    <property type="taxonomic scope" value="Eukaryota"/>
</dbReference>
<dbReference type="OrthoDB" id="5689at2759"/>
<reference evidence="6 7" key="1">
    <citation type="submission" date="2010-05" db="EMBL/GenBank/DDBJ databases">
        <title>The Genome Sequence of Thecamonas trahens ATCC 50062.</title>
        <authorList>
            <consortium name="The Broad Institute Genome Sequencing Platform"/>
            <person name="Russ C."/>
            <person name="Cuomo C."/>
            <person name="Shea T."/>
            <person name="Young S.K."/>
            <person name="Zeng Q."/>
            <person name="Koehrsen M."/>
            <person name="Haas B."/>
            <person name="Borodovsky M."/>
            <person name="Guigo R."/>
            <person name="Alvarado L."/>
            <person name="Berlin A."/>
            <person name="Bochicchio J."/>
            <person name="Borenstein D."/>
            <person name="Chapman S."/>
            <person name="Chen Z."/>
            <person name="Freedman E."/>
            <person name="Gellesch M."/>
            <person name="Goldberg J."/>
            <person name="Griggs A."/>
            <person name="Gujja S."/>
            <person name="Heilman E."/>
            <person name="Heiman D."/>
            <person name="Hepburn T."/>
            <person name="Howarth C."/>
            <person name="Jen D."/>
            <person name="Larson L."/>
            <person name="Mehta T."/>
            <person name="Park D."/>
            <person name="Pearson M."/>
            <person name="Roberts A."/>
            <person name="Saif S."/>
            <person name="Shenoy N."/>
            <person name="Sisk P."/>
            <person name="Stolte C."/>
            <person name="Sykes S."/>
            <person name="Thomson T."/>
            <person name="Walk T."/>
            <person name="White J."/>
            <person name="Yandava C."/>
            <person name="Burger G."/>
            <person name="Gray M.W."/>
            <person name="Holland P.W.H."/>
            <person name="King N."/>
            <person name="Lang F.B.F."/>
            <person name="Roger A.J."/>
            <person name="Ruiz-Trillo I."/>
            <person name="Lander E."/>
            <person name="Nusbaum C."/>
        </authorList>
    </citation>
    <scope>NUCLEOTIDE SEQUENCE [LARGE SCALE GENOMIC DNA]</scope>
    <source>
        <strain evidence="6 7">ATCC 50062</strain>
    </source>
</reference>
<dbReference type="AlphaFoldDB" id="A0A0L0DTM3"/>
<keyword evidence="3 4" id="KW-0418">Kinase</keyword>
<evidence type="ECO:0000259" key="5">
    <source>
        <dbReference type="Pfam" id="PF13508"/>
    </source>
</evidence>
<evidence type="ECO:0000256" key="3">
    <source>
        <dbReference type="ARBA" id="ARBA00022777"/>
    </source>
</evidence>
<dbReference type="Gene3D" id="3.40.630.30">
    <property type="match status" value="1"/>
</dbReference>
<evidence type="ECO:0000256" key="4">
    <source>
        <dbReference type="RuleBase" id="RU363090"/>
    </source>
</evidence>
<dbReference type="EMBL" id="GL349438">
    <property type="protein sequence ID" value="KNC54823.1"/>
    <property type="molecule type" value="Genomic_DNA"/>
</dbReference>
<dbReference type="SUPFAM" id="SSF55729">
    <property type="entry name" value="Acyl-CoA N-acyltransferases (Nat)"/>
    <property type="match status" value="1"/>
</dbReference>
<dbReference type="GO" id="GO:0016747">
    <property type="term" value="F:acyltransferase activity, transferring groups other than amino-acyl groups"/>
    <property type="evidence" value="ECO:0007669"/>
    <property type="project" value="InterPro"/>
</dbReference>
<dbReference type="PANTHER" id="PTHR12400:SF21">
    <property type="entry name" value="KINASE"/>
    <property type="match status" value="1"/>
</dbReference>
<keyword evidence="2 4" id="KW-0808">Transferase</keyword>
<dbReference type="GO" id="GO:0005737">
    <property type="term" value="C:cytoplasm"/>
    <property type="evidence" value="ECO:0007669"/>
    <property type="project" value="TreeGrafter"/>
</dbReference>
<dbReference type="RefSeq" id="XP_013761722.1">
    <property type="nucleotide sequence ID" value="XM_013906268.1"/>
</dbReference>
<dbReference type="GO" id="GO:0005634">
    <property type="term" value="C:nucleus"/>
    <property type="evidence" value="ECO:0007669"/>
    <property type="project" value="TreeGrafter"/>
</dbReference>
<dbReference type="InterPro" id="IPR000182">
    <property type="entry name" value="GNAT_dom"/>
</dbReference>
<dbReference type="SUPFAM" id="SSF56104">
    <property type="entry name" value="SAICAR synthase-like"/>
    <property type="match status" value="1"/>
</dbReference>
<proteinExistence type="inferred from homology"/>
<gene>
    <name evidence="6" type="ORF">AMSG_01676</name>
</gene>
<dbReference type="InterPro" id="IPR016181">
    <property type="entry name" value="Acyl_CoA_acyltransferase"/>
</dbReference>
<dbReference type="CDD" id="cd04301">
    <property type="entry name" value="NAT_SF"/>
    <property type="match status" value="1"/>
</dbReference>
<evidence type="ECO:0000256" key="1">
    <source>
        <dbReference type="ARBA" id="ARBA00007374"/>
    </source>
</evidence>